<dbReference type="PROSITE" id="PS00036">
    <property type="entry name" value="BZIP_BASIC"/>
    <property type="match status" value="1"/>
</dbReference>
<evidence type="ECO:0000256" key="6">
    <source>
        <dbReference type="SAM" id="MobiDB-lite"/>
    </source>
</evidence>
<dbReference type="CDD" id="cd14705">
    <property type="entry name" value="bZIP_Zip1"/>
    <property type="match status" value="1"/>
</dbReference>
<keyword evidence="5" id="KW-0539">Nucleus</keyword>
<dbReference type="Gene3D" id="1.20.5.170">
    <property type="match status" value="1"/>
</dbReference>
<proteinExistence type="predicted"/>
<dbReference type="OrthoDB" id="1939598at2759"/>
<comment type="caution">
    <text evidence="8">The sequence shown here is derived from an EMBL/GenBank/DDBJ whole genome shotgun (WGS) entry which is preliminary data.</text>
</comment>
<keyword evidence="4" id="KW-0804">Transcription</keyword>
<keyword evidence="3" id="KW-0238">DNA-binding</keyword>
<dbReference type="PANTHER" id="PTHR13044">
    <property type="entry name" value="ACTIVATING TRANSCRIPTION FACTOR ATF 4/5"/>
    <property type="match status" value="1"/>
</dbReference>
<keyword evidence="9" id="KW-1185">Reference proteome</keyword>
<dbReference type="InterPro" id="IPR004827">
    <property type="entry name" value="bZIP"/>
</dbReference>
<evidence type="ECO:0000259" key="7">
    <source>
        <dbReference type="PROSITE" id="PS50217"/>
    </source>
</evidence>
<evidence type="ECO:0000313" key="8">
    <source>
        <dbReference type="EMBL" id="CAG8512784.1"/>
    </source>
</evidence>
<dbReference type="AlphaFoldDB" id="A0A9N8ZZH2"/>
<feature type="region of interest" description="Disordered" evidence="6">
    <location>
        <begin position="227"/>
        <end position="261"/>
    </location>
</feature>
<evidence type="ECO:0000256" key="1">
    <source>
        <dbReference type="ARBA" id="ARBA00004123"/>
    </source>
</evidence>
<keyword evidence="2" id="KW-0805">Transcription regulation</keyword>
<dbReference type="SMART" id="SM00338">
    <property type="entry name" value="BRLZ"/>
    <property type="match status" value="1"/>
</dbReference>
<sequence length="261" mass="30286">MSYYNPSSLPQTETLTYQNTSREMTPNELPTNWSNDQFTFDHIPTGLGLLDEDFEIPEQHLQNNGTIHTQTSPTFSLAQQMQPSQQQQRQHPSKSIENNVAPLLNPCSPTNSSDPSIFDHRPAIYQPPQHILPVASHLNSPAYMHHPYYNPYMYPDPEYFSRFMAEEDKRKRNTAASARFRVKKKMREQTLEKTARDMSAKAEMLEARVKELEREIKWLKNLLIEKDSRISKQRSESNRGGGDKNESSNDHAKRSDQQHQK</sequence>
<protein>
    <submittedName>
        <fullName evidence="8">13378_t:CDS:1</fullName>
    </submittedName>
</protein>
<dbReference type="Proteomes" id="UP000789570">
    <property type="component" value="Unassembled WGS sequence"/>
</dbReference>
<reference evidence="8" key="1">
    <citation type="submission" date="2021-06" db="EMBL/GenBank/DDBJ databases">
        <authorList>
            <person name="Kallberg Y."/>
            <person name="Tangrot J."/>
            <person name="Rosling A."/>
        </authorList>
    </citation>
    <scope>NUCLEOTIDE SEQUENCE</scope>
    <source>
        <strain evidence="8">UK204</strain>
    </source>
</reference>
<evidence type="ECO:0000256" key="5">
    <source>
        <dbReference type="ARBA" id="ARBA00023242"/>
    </source>
</evidence>
<accession>A0A9N8ZZH2</accession>
<name>A0A9N8ZZH2_9GLOM</name>
<dbReference type="PANTHER" id="PTHR13044:SF14">
    <property type="entry name" value="CRYPTOCEPHAL, ISOFORM A"/>
    <property type="match status" value="1"/>
</dbReference>
<dbReference type="Pfam" id="PF07716">
    <property type="entry name" value="bZIP_2"/>
    <property type="match status" value="1"/>
</dbReference>
<dbReference type="EMBL" id="CAJVPQ010000821">
    <property type="protein sequence ID" value="CAG8512784.1"/>
    <property type="molecule type" value="Genomic_DNA"/>
</dbReference>
<evidence type="ECO:0000256" key="3">
    <source>
        <dbReference type="ARBA" id="ARBA00023125"/>
    </source>
</evidence>
<dbReference type="PROSITE" id="PS50217">
    <property type="entry name" value="BZIP"/>
    <property type="match status" value="1"/>
</dbReference>
<feature type="domain" description="BZIP" evidence="7">
    <location>
        <begin position="167"/>
        <end position="226"/>
    </location>
</feature>
<evidence type="ECO:0000313" key="9">
    <source>
        <dbReference type="Proteomes" id="UP000789570"/>
    </source>
</evidence>
<dbReference type="GO" id="GO:0000977">
    <property type="term" value="F:RNA polymerase II transcription regulatory region sequence-specific DNA binding"/>
    <property type="evidence" value="ECO:0007669"/>
    <property type="project" value="TreeGrafter"/>
</dbReference>
<gene>
    <name evidence="8" type="ORF">FCALED_LOCUS4284</name>
</gene>
<dbReference type="GO" id="GO:0005634">
    <property type="term" value="C:nucleus"/>
    <property type="evidence" value="ECO:0007669"/>
    <property type="project" value="UniProtKB-SubCell"/>
</dbReference>
<comment type="subcellular location">
    <subcellularLocation>
        <location evidence="1">Nucleus</location>
    </subcellularLocation>
</comment>
<evidence type="ECO:0000256" key="2">
    <source>
        <dbReference type="ARBA" id="ARBA00023015"/>
    </source>
</evidence>
<dbReference type="SUPFAM" id="SSF57959">
    <property type="entry name" value="Leucine zipper domain"/>
    <property type="match status" value="1"/>
</dbReference>
<evidence type="ECO:0000256" key="4">
    <source>
        <dbReference type="ARBA" id="ARBA00023163"/>
    </source>
</evidence>
<dbReference type="GO" id="GO:0001228">
    <property type="term" value="F:DNA-binding transcription activator activity, RNA polymerase II-specific"/>
    <property type="evidence" value="ECO:0007669"/>
    <property type="project" value="TreeGrafter"/>
</dbReference>
<dbReference type="InterPro" id="IPR046347">
    <property type="entry name" value="bZIP_sf"/>
</dbReference>
<organism evidence="8 9">
    <name type="scientific">Funneliformis caledonium</name>
    <dbReference type="NCBI Taxonomy" id="1117310"/>
    <lineage>
        <taxon>Eukaryota</taxon>
        <taxon>Fungi</taxon>
        <taxon>Fungi incertae sedis</taxon>
        <taxon>Mucoromycota</taxon>
        <taxon>Glomeromycotina</taxon>
        <taxon>Glomeromycetes</taxon>
        <taxon>Glomerales</taxon>
        <taxon>Glomeraceae</taxon>
        <taxon>Funneliformis</taxon>
    </lineage>
</organism>